<dbReference type="GO" id="GO:0000139">
    <property type="term" value="C:Golgi membrane"/>
    <property type="evidence" value="ECO:0007669"/>
    <property type="project" value="TreeGrafter"/>
</dbReference>
<dbReference type="PANTHER" id="PTHR31306">
    <property type="entry name" value="ALPHA-1,6-MANNOSYLTRANSFERASE MNN11-RELATED"/>
    <property type="match status" value="1"/>
</dbReference>
<dbReference type="VEuPathDB" id="FungiDB:TREMEDRAFT_62458"/>
<keyword evidence="3" id="KW-0808">Transferase</keyword>
<dbReference type="GO" id="GO:0016757">
    <property type="term" value="F:glycosyltransferase activity"/>
    <property type="evidence" value="ECO:0007669"/>
    <property type="project" value="UniProtKB-KW"/>
</dbReference>
<name>A0A4Q1BRF2_TREME</name>
<evidence type="ECO:0000256" key="4">
    <source>
        <dbReference type="SAM" id="MobiDB-lite"/>
    </source>
</evidence>
<protein>
    <recommendedName>
        <fullName evidence="8">Glycosyltransferase family 34 protein</fullName>
    </recommendedName>
</protein>
<keyword evidence="5" id="KW-1133">Transmembrane helix</keyword>
<dbReference type="GO" id="GO:0006487">
    <property type="term" value="P:protein N-linked glycosylation"/>
    <property type="evidence" value="ECO:0007669"/>
    <property type="project" value="TreeGrafter"/>
</dbReference>
<evidence type="ECO:0000256" key="5">
    <source>
        <dbReference type="SAM" id="Phobius"/>
    </source>
</evidence>
<evidence type="ECO:0000313" key="7">
    <source>
        <dbReference type="Proteomes" id="UP000289152"/>
    </source>
</evidence>
<dbReference type="AlphaFoldDB" id="A0A4Q1BRF2"/>
<dbReference type="InterPro" id="IPR029044">
    <property type="entry name" value="Nucleotide-diphossugar_trans"/>
</dbReference>
<sequence>MSFDLQNLLRSRYRLIQLVLVFIVATTILTLTLAYVTDTPLSLLPSTSLPFSWQSQDEVNIPASHEDDDLSSSRPNGQVDEDGILNEEIIEMRRPILVIQHFAPLSAGTGAELQNASRETHRRYCQAWGYGYMDDHESYVPDEDGAKNVNKLYSLLRFMVEEEGKGDNGAEWIMQTDADTLIYNPSIPLHHLLPPSHLTPTPWILGNQDSNGFNDGVVLYRVCRDIIDMLIAALSWEAEERSKGESPSDQYSLAHVIEWGGGLDKRDTIIIPEVESFLLEWMKSGKHVKDLLWNTGVDKENIVSGENKVEVEDGLNVKNLKRFREIKQGKLFGRKGHNSLHQDLTQLKEIKGRTTHTKADNFDIRQNMGEIARSVIKEKREDQQRGSKWSKHFYIIPMKWLNDYYTDSEEGSQSDGWTPQLHVHLVADLKYRVDWGYIIESAEEIYRRADEVARAYKAGSNDISDESQGKVSRMERMIRSNRNRDEVQKKDNEKKEKGKEEEDMKLVWIEVEEDDKHYQIDLSEEKGEGIGLLLLDNGETADAAKRWWEGEGGQAGIDRMIFNTI</sequence>
<dbReference type="Gene3D" id="3.90.550.10">
    <property type="entry name" value="Spore Coat Polysaccharide Biosynthesis Protein SpsA, Chain A"/>
    <property type="match status" value="1"/>
</dbReference>
<evidence type="ECO:0000256" key="3">
    <source>
        <dbReference type="ARBA" id="ARBA00022679"/>
    </source>
</evidence>
<feature type="transmembrane region" description="Helical" evidence="5">
    <location>
        <begin position="15"/>
        <end position="36"/>
    </location>
</feature>
<dbReference type="PANTHER" id="PTHR31306:SF4">
    <property type="entry name" value="ALPHA-1,2-GALACTOSYLTRANSFERASE"/>
    <property type="match status" value="1"/>
</dbReference>
<gene>
    <name evidence="6" type="ORF">M231_02161</name>
</gene>
<proteinExistence type="inferred from homology"/>
<dbReference type="Proteomes" id="UP000289152">
    <property type="component" value="Unassembled WGS sequence"/>
</dbReference>
<feature type="region of interest" description="Disordered" evidence="4">
    <location>
        <begin position="459"/>
        <end position="502"/>
    </location>
</feature>
<comment type="caution">
    <text evidence="6">The sequence shown here is derived from an EMBL/GenBank/DDBJ whole genome shotgun (WGS) entry which is preliminary data.</text>
</comment>
<dbReference type="InterPro" id="IPR008630">
    <property type="entry name" value="Glyco_trans_34"/>
</dbReference>
<evidence type="ECO:0008006" key="8">
    <source>
        <dbReference type="Google" id="ProtNLM"/>
    </source>
</evidence>
<keyword evidence="5" id="KW-0812">Transmembrane</keyword>
<keyword evidence="2" id="KW-0328">Glycosyltransferase</keyword>
<accession>A0A4Q1BRF2</accession>
<comment type="similarity">
    <text evidence="1">Belongs to the glycosyltransferase 34 family.</text>
</comment>
<keyword evidence="5" id="KW-0472">Membrane</keyword>
<reference evidence="6 7" key="1">
    <citation type="submission" date="2016-06" db="EMBL/GenBank/DDBJ databases">
        <title>Evolution of pathogenesis and genome organization in the Tremellales.</title>
        <authorList>
            <person name="Cuomo C."/>
            <person name="Litvintseva A."/>
            <person name="Heitman J."/>
            <person name="Chen Y."/>
            <person name="Sun S."/>
            <person name="Springer D."/>
            <person name="Dromer F."/>
            <person name="Young S."/>
            <person name="Zeng Q."/>
            <person name="Chapman S."/>
            <person name="Gujja S."/>
            <person name="Saif S."/>
            <person name="Birren B."/>
        </authorList>
    </citation>
    <scope>NUCLEOTIDE SEQUENCE [LARGE SCALE GENOMIC DNA]</scope>
    <source>
        <strain evidence="6 7">ATCC 28783</strain>
    </source>
</reference>
<dbReference type="OrthoDB" id="2594328at2759"/>
<evidence type="ECO:0000256" key="1">
    <source>
        <dbReference type="ARBA" id="ARBA00005664"/>
    </source>
</evidence>
<dbReference type="EMBL" id="SDIL01000017">
    <property type="protein sequence ID" value="RXK40509.1"/>
    <property type="molecule type" value="Genomic_DNA"/>
</dbReference>
<evidence type="ECO:0000256" key="2">
    <source>
        <dbReference type="ARBA" id="ARBA00022676"/>
    </source>
</evidence>
<keyword evidence="7" id="KW-1185">Reference proteome</keyword>
<evidence type="ECO:0000313" key="6">
    <source>
        <dbReference type="EMBL" id="RXK40509.1"/>
    </source>
</evidence>
<dbReference type="InParanoid" id="A0A4Q1BRF2"/>
<organism evidence="6 7">
    <name type="scientific">Tremella mesenterica</name>
    <name type="common">Jelly fungus</name>
    <dbReference type="NCBI Taxonomy" id="5217"/>
    <lineage>
        <taxon>Eukaryota</taxon>
        <taxon>Fungi</taxon>
        <taxon>Dikarya</taxon>
        <taxon>Basidiomycota</taxon>
        <taxon>Agaricomycotina</taxon>
        <taxon>Tremellomycetes</taxon>
        <taxon>Tremellales</taxon>
        <taxon>Tremellaceae</taxon>
        <taxon>Tremella</taxon>
    </lineage>
</organism>
<feature type="compositionally biased region" description="Basic and acidic residues" evidence="4">
    <location>
        <begin position="472"/>
        <end position="502"/>
    </location>
</feature>